<dbReference type="InterPro" id="IPR023271">
    <property type="entry name" value="Aquaporin-like"/>
</dbReference>
<evidence type="ECO:0000256" key="2">
    <source>
        <dbReference type="ARBA" id="ARBA00022692"/>
    </source>
</evidence>
<accession>A0AAD7J169</accession>
<dbReference type="Proteomes" id="UP001215598">
    <property type="component" value="Unassembled WGS sequence"/>
</dbReference>
<keyword evidence="2 5" id="KW-0812">Transmembrane</keyword>
<evidence type="ECO:0000256" key="3">
    <source>
        <dbReference type="ARBA" id="ARBA00022989"/>
    </source>
</evidence>
<gene>
    <name evidence="7" type="ORF">B0H16DRAFT_1544019</name>
</gene>
<reference evidence="7" key="1">
    <citation type="submission" date="2023-03" db="EMBL/GenBank/DDBJ databases">
        <title>Massive genome expansion in bonnet fungi (Mycena s.s.) driven by repeated elements and novel gene families across ecological guilds.</title>
        <authorList>
            <consortium name="Lawrence Berkeley National Laboratory"/>
            <person name="Harder C.B."/>
            <person name="Miyauchi S."/>
            <person name="Viragh M."/>
            <person name="Kuo A."/>
            <person name="Thoen E."/>
            <person name="Andreopoulos B."/>
            <person name="Lu D."/>
            <person name="Skrede I."/>
            <person name="Drula E."/>
            <person name="Henrissat B."/>
            <person name="Morin E."/>
            <person name="Kohler A."/>
            <person name="Barry K."/>
            <person name="LaButti K."/>
            <person name="Morin E."/>
            <person name="Salamov A."/>
            <person name="Lipzen A."/>
            <person name="Mereny Z."/>
            <person name="Hegedus B."/>
            <person name="Baldrian P."/>
            <person name="Stursova M."/>
            <person name="Weitz H."/>
            <person name="Taylor A."/>
            <person name="Grigoriev I.V."/>
            <person name="Nagy L.G."/>
            <person name="Martin F."/>
            <person name="Kauserud H."/>
        </authorList>
    </citation>
    <scope>NUCLEOTIDE SEQUENCE</scope>
    <source>
        <strain evidence="7">CBHHK182m</strain>
    </source>
</reference>
<feature type="transmembrane region" description="Helical" evidence="6">
    <location>
        <begin position="270"/>
        <end position="290"/>
    </location>
</feature>
<comment type="similarity">
    <text evidence="5">Belongs to the MIP/aquaporin (TC 1.A.8) family.</text>
</comment>
<dbReference type="EMBL" id="JARKIB010000054">
    <property type="protein sequence ID" value="KAJ7753805.1"/>
    <property type="molecule type" value="Genomic_DNA"/>
</dbReference>
<feature type="transmembrane region" description="Helical" evidence="6">
    <location>
        <begin position="190"/>
        <end position="211"/>
    </location>
</feature>
<dbReference type="InterPro" id="IPR000425">
    <property type="entry name" value="MIP"/>
</dbReference>
<protein>
    <submittedName>
        <fullName evidence="7">Aquaporin-like protein</fullName>
    </submittedName>
</protein>
<keyword evidence="8" id="KW-1185">Reference proteome</keyword>
<feature type="transmembrane region" description="Helical" evidence="6">
    <location>
        <begin position="317"/>
        <end position="337"/>
    </location>
</feature>
<feature type="transmembrane region" description="Helical" evidence="6">
    <location>
        <begin position="238"/>
        <end position="258"/>
    </location>
</feature>
<dbReference type="Pfam" id="PF00230">
    <property type="entry name" value="MIP"/>
    <property type="match status" value="1"/>
</dbReference>
<dbReference type="Gene3D" id="1.20.1080.10">
    <property type="entry name" value="Glycerol uptake facilitator protein"/>
    <property type="match status" value="1"/>
</dbReference>
<dbReference type="PANTHER" id="PTHR47002:SF2">
    <property type="entry name" value="AQUAPORIN AQPAE.A-LIKE"/>
    <property type="match status" value="1"/>
</dbReference>
<evidence type="ECO:0000256" key="5">
    <source>
        <dbReference type="RuleBase" id="RU000477"/>
    </source>
</evidence>
<evidence type="ECO:0000256" key="6">
    <source>
        <dbReference type="SAM" id="Phobius"/>
    </source>
</evidence>
<feature type="transmembrane region" description="Helical" evidence="6">
    <location>
        <begin position="143"/>
        <end position="161"/>
    </location>
</feature>
<evidence type="ECO:0000313" key="8">
    <source>
        <dbReference type="Proteomes" id="UP001215598"/>
    </source>
</evidence>
<evidence type="ECO:0000313" key="7">
    <source>
        <dbReference type="EMBL" id="KAJ7753805.1"/>
    </source>
</evidence>
<dbReference type="GO" id="GO:0016020">
    <property type="term" value="C:membrane"/>
    <property type="evidence" value="ECO:0007669"/>
    <property type="project" value="UniProtKB-SubCell"/>
</dbReference>
<organism evidence="7 8">
    <name type="scientific">Mycena metata</name>
    <dbReference type="NCBI Taxonomy" id="1033252"/>
    <lineage>
        <taxon>Eukaryota</taxon>
        <taxon>Fungi</taxon>
        <taxon>Dikarya</taxon>
        <taxon>Basidiomycota</taxon>
        <taxon>Agaricomycotina</taxon>
        <taxon>Agaricomycetes</taxon>
        <taxon>Agaricomycetidae</taxon>
        <taxon>Agaricales</taxon>
        <taxon>Marasmiineae</taxon>
        <taxon>Mycenaceae</taxon>
        <taxon>Mycena</taxon>
    </lineage>
</organism>
<dbReference type="PRINTS" id="PR00783">
    <property type="entry name" value="MINTRINSICP"/>
</dbReference>
<sequence>MASEGPNSLEDNLRNIEAVNPSALHIEDPFATMPKSPGIPTEKTLEANIVRQARDLKPTNNLSLRLDPPFTMTDFPGSFVRIVQEGQPLFVPRSQTLVAYFMHGWTNPEIWKAALIEFWAVACMTYIGGLIGITVMSFKTNIVAPYVGIITVFLLALWISATAPGSGGHINSTITFAVLLTRLMSFSRGVLYLVAQLSGSALAGGLLRASFGFERMVEVSGGGCKLARVAGSVSPTQAFVIEACCSTALLFVAFGIGLDPRQQILYGPALGPVSVGLIVGLIVFATAGLAPGYPGASMNPNRCFAFAVARGDFQDQWIWWTGPALAGFVHSFLYTLVPPYHRRPTMESRGTVNE</sequence>
<keyword evidence="3 6" id="KW-1133">Transmembrane helix</keyword>
<keyword evidence="4 6" id="KW-0472">Membrane</keyword>
<dbReference type="SUPFAM" id="SSF81338">
    <property type="entry name" value="Aquaporin-like"/>
    <property type="match status" value="1"/>
</dbReference>
<keyword evidence="5" id="KW-0813">Transport</keyword>
<name>A0AAD7J169_9AGAR</name>
<dbReference type="PANTHER" id="PTHR47002">
    <property type="entry name" value="AQUAPORIN-LIKE"/>
    <property type="match status" value="1"/>
</dbReference>
<comment type="caution">
    <text evidence="7">The sequence shown here is derived from an EMBL/GenBank/DDBJ whole genome shotgun (WGS) entry which is preliminary data.</text>
</comment>
<dbReference type="AlphaFoldDB" id="A0AAD7J169"/>
<evidence type="ECO:0000256" key="1">
    <source>
        <dbReference type="ARBA" id="ARBA00004141"/>
    </source>
</evidence>
<feature type="transmembrane region" description="Helical" evidence="6">
    <location>
        <begin position="110"/>
        <end position="131"/>
    </location>
</feature>
<comment type="subcellular location">
    <subcellularLocation>
        <location evidence="1">Membrane</location>
        <topology evidence="1">Multi-pass membrane protein</topology>
    </subcellularLocation>
</comment>
<dbReference type="GO" id="GO:0015267">
    <property type="term" value="F:channel activity"/>
    <property type="evidence" value="ECO:0007669"/>
    <property type="project" value="InterPro"/>
</dbReference>
<evidence type="ECO:0000256" key="4">
    <source>
        <dbReference type="ARBA" id="ARBA00023136"/>
    </source>
</evidence>
<proteinExistence type="inferred from homology"/>